<organism evidence="1">
    <name type="scientific">marine sediment metagenome</name>
    <dbReference type="NCBI Taxonomy" id="412755"/>
    <lineage>
        <taxon>unclassified sequences</taxon>
        <taxon>metagenomes</taxon>
        <taxon>ecological metagenomes</taxon>
    </lineage>
</organism>
<comment type="caution">
    <text evidence="1">The sequence shown here is derived from an EMBL/GenBank/DDBJ whole genome shotgun (WGS) entry which is preliminary data.</text>
</comment>
<proteinExistence type="predicted"/>
<evidence type="ECO:0000313" key="1">
    <source>
        <dbReference type="EMBL" id="GAH23584.1"/>
    </source>
</evidence>
<name>X1F2I8_9ZZZZ</name>
<dbReference type="EMBL" id="BARU01000669">
    <property type="protein sequence ID" value="GAH23584.1"/>
    <property type="molecule type" value="Genomic_DNA"/>
</dbReference>
<sequence>MKITETTLRGIIKDYIYRRLEFKEKMCWASNFAEEKIEVTLETKPNTQESLGYHLIKKEK</sequence>
<accession>X1F2I8</accession>
<protein>
    <submittedName>
        <fullName evidence="1">Uncharacterized protein</fullName>
    </submittedName>
</protein>
<dbReference type="AlphaFoldDB" id="X1F2I8"/>
<reference evidence="1" key="1">
    <citation type="journal article" date="2014" name="Front. Microbiol.">
        <title>High frequency of phylogenetically diverse reductive dehalogenase-homologous genes in deep subseafloor sedimentary metagenomes.</title>
        <authorList>
            <person name="Kawai M."/>
            <person name="Futagami T."/>
            <person name="Toyoda A."/>
            <person name="Takaki Y."/>
            <person name="Nishi S."/>
            <person name="Hori S."/>
            <person name="Arai W."/>
            <person name="Tsubouchi T."/>
            <person name="Morono Y."/>
            <person name="Uchiyama I."/>
            <person name="Ito T."/>
            <person name="Fujiyama A."/>
            <person name="Inagaki F."/>
            <person name="Takami H."/>
        </authorList>
    </citation>
    <scope>NUCLEOTIDE SEQUENCE</scope>
    <source>
        <strain evidence="1">Expedition CK06-06</strain>
    </source>
</reference>
<gene>
    <name evidence="1" type="ORF">S03H2_02094</name>
</gene>